<proteinExistence type="inferred from homology"/>
<evidence type="ECO:0000313" key="5">
    <source>
        <dbReference type="EMBL" id="KQK21528.1"/>
    </source>
</evidence>
<comment type="similarity">
    <text evidence="2">Belongs to the TLS1 family.</text>
</comment>
<reference evidence="5" key="2">
    <citation type="submission" date="2017-06" db="EMBL/GenBank/DDBJ databases">
        <title>WGS assembly of Brachypodium distachyon.</title>
        <authorList>
            <consortium name="The International Brachypodium Initiative"/>
            <person name="Lucas S."/>
            <person name="Harmon-Smith M."/>
            <person name="Lail K."/>
            <person name="Tice H."/>
            <person name="Grimwood J."/>
            <person name="Bruce D."/>
            <person name="Barry K."/>
            <person name="Shu S."/>
            <person name="Lindquist E."/>
            <person name="Wang M."/>
            <person name="Pitluck S."/>
            <person name="Vogel J.P."/>
            <person name="Garvin D.F."/>
            <person name="Mockler T.C."/>
            <person name="Schmutz J."/>
            <person name="Rokhsar D."/>
            <person name="Bevan M.W."/>
        </authorList>
    </citation>
    <scope>NUCLEOTIDE SEQUENCE</scope>
    <source>
        <strain evidence="5">Bd21</strain>
    </source>
</reference>
<dbReference type="RefSeq" id="XP_003557869.1">
    <property type="nucleotide sequence ID" value="XM_003557821.4"/>
</dbReference>
<dbReference type="STRING" id="15368.I1H536"/>
<dbReference type="KEGG" id="bdi:100821850"/>
<gene>
    <name evidence="6" type="primary">LOC100821850</name>
    <name evidence="5" type="ORF">BRADI_1g61360v3</name>
</gene>
<dbReference type="FunCoup" id="I1H536">
    <property type="interactions" value="1819"/>
</dbReference>
<dbReference type="OMA" id="NIKTGGM"/>
<dbReference type="InterPro" id="IPR010756">
    <property type="entry name" value="Tls1-like"/>
</dbReference>
<dbReference type="GeneID" id="100821850"/>
<dbReference type="GO" id="GO:0000398">
    <property type="term" value="P:mRNA splicing, via spliceosome"/>
    <property type="evidence" value="ECO:0000318"/>
    <property type="project" value="GO_Central"/>
</dbReference>
<evidence type="ECO:0000313" key="6">
    <source>
        <dbReference type="EnsemblPlants" id="KQK21528"/>
    </source>
</evidence>
<dbReference type="OrthoDB" id="5627at2759"/>
<dbReference type="EnsemblPlants" id="KQK21530">
    <property type="protein sequence ID" value="KQK21530"/>
    <property type="gene ID" value="BRADI_1g61360v3"/>
</dbReference>
<reference evidence="5 6" key="1">
    <citation type="journal article" date="2010" name="Nature">
        <title>Genome sequencing and analysis of the model grass Brachypodium distachyon.</title>
        <authorList>
            <consortium name="International Brachypodium Initiative"/>
        </authorList>
    </citation>
    <scope>NUCLEOTIDE SEQUENCE [LARGE SCALE GENOMIC DNA]</scope>
    <source>
        <strain evidence="5 6">Bd21</strain>
    </source>
</reference>
<feature type="compositionally biased region" description="Basic and acidic residues" evidence="4">
    <location>
        <begin position="246"/>
        <end position="256"/>
    </location>
</feature>
<feature type="compositionally biased region" description="Basic and acidic residues" evidence="4">
    <location>
        <begin position="214"/>
        <end position="223"/>
    </location>
</feature>
<dbReference type="Gramene" id="KQK21528">
    <property type="protein sequence ID" value="KQK21528"/>
    <property type="gene ID" value="BRADI_1g61360v3"/>
</dbReference>
<evidence type="ECO:0000313" key="7">
    <source>
        <dbReference type="Proteomes" id="UP000008810"/>
    </source>
</evidence>
<dbReference type="Proteomes" id="UP000008810">
    <property type="component" value="Chromosome 1"/>
</dbReference>
<feature type="compositionally biased region" description="Basic and acidic residues" evidence="4">
    <location>
        <begin position="8"/>
        <end position="24"/>
    </location>
</feature>
<dbReference type="ExpressionAtlas" id="I1H536">
    <property type="expression patterns" value="baseline"/>
</dbReference>
<evidence type="ECO:0000256" key="4">
    <source>
        <dbReference type="SAM" id="MobiDB-lite"/>
    </source>
</evidence>
<evidence type="ECO:0000256" key="1">
    <source>
        <dbReference type="ARBA" id="ARBA00004123"/>
    </source>
</evidence>
<dbReference type="Pfam" id="PF07052">
    <property type="entry name" value="Hep_59"/>
    <property type="match status" value="1"/>
</dbReference>
<feature type="region of interest" description="Disordered" evidence="4">
    <location>
        <begin position="1"/>
        <end position="24"/>
    </location>
</feature>
<keyword evidence="7" id="KW-1185">Reference proteome</keyword>
<dbReference type="EMBL" id="CM000880">
    <property type="protein sequence ID" value="KQK21530.1"/>
    <property type="molecule type" value="Genomic_DNA"/>
</dbReference>
<dbReference type="GO" id="GO:0005681">
    <property type="term" value="C:spliceosomal complex"/>
    <property type="evidence" value="ECO:0000318"/>
    <property type="project" value="GO_Central"/>
</dbReference>
<dbReference type="EMBL" id="CM000880">
    <property type="protein sequence ID" value="KQK21528.1"/>
    <property type="molecule type" value="Genomic_DNA"/>
</dbReference>
<dbReference type="eggNOG" id="KOG3345">
    <property type="taxonomic scope" value="Eukaryota"/>
</dbReference>
<evidence type="ECO:0008006" key="8">
    <source>
        <dbReference type="Google" id="ProtNLM"/>
    </source>
</evidence>
<evidence type="ECO:0000256" key="3">
    <source>
        <dbReference type="ARBA" id="ARBA00023242"/>
    </source>
</evidence>
<evidence type="ECO:0000256" key="2">
    <source>
        <dbReference type="ARBA" id="ARBA00007643"/>
    </source>
</evidence>
<sequence length="273" mass="30936">MQKNFRKRNLEPDTADHSDDEDVRRVALEEIKYMQKLRERKLGIPAASVATGAAATTTDGSSARGRGGGGAAAASETDKEDLVLQDTFAQETAVTIEDPNMLRYVENELLKKRGKTIEVNDKDEKDDVDELYVVPDHLKVKKKNMEESSTQWTTGIAEVQLPIEYKLRNIEETEAAKKLLQEKRLAGKTKSDANIPSSYSADYFHRGRDYAEKLRREHPELYKGQDLQANETGGKPTGSNNPDGPPARRREAATDELLLERFRKREKFRVMRR</sequence>
<organism evidence="5">
    <name type="scientific">Brachypodium distachyon</name>
    <name type="common">Purple false brome</name>
    <name type="synonym">Trachynia distachya</name>
    <dbReference type="NCBI Taxonomy" id="15368"/>
    <lineage>
        <taxon>Eukaryota</taxon>
        <taxon>Viridiplantae</taxon>
        <taxon>Streptophyta</taxon>
        <taxon>Embryophyta</taxon>
        <taxon>Tracheophyta</taxon>
        <taxon>Spermatophyta</taxon>
        <taxon>Magnoliopsida</taxon>
        <taxon>Liliopsida</taxon>
        <taxon>Poales</taxon>
        <taxon>Poaceae</taxon>
        <taxon>BOP clade</taxon>
        <taxon>Pooideae</taxon>
        <taxon>Stipodae</taxon>
        <taxon>Brachypodieae</taxon>
        <taxon>Brachypodium</taxon>
    </lineage>
</organism>
<dbReference type="Gramene" id="KQK21530">
    <property type="protein sequence ID" value="KQK21530"/>
    <property type="gene ID" value="BRADI_1g61360v3"/>
</dbReference>
<keyword evidence="3" id="KW-0539">Nucleus</keyword>
<dbReference type="EnsemblPlants" id="KQK21528">
    <property type="protein sequence ID" value="KQK21528"/>
    <property type="gene ID" value="BRADI_1g61360v3"/>
</dbReference>
<feature type="compositionally biased region" description="Polar residues" evidence="4">
    <location>
        <begin position="227"/>
        <end position="242"/>
    </location>
</feature>
<accession>I1H536</accession>
<feature type="region of interest" description="Disordered" evidence="4">
    <location>
        <begin position="214"/>
        <end position="256"/>
    </location>
</feature>
<comment type="subcellular location">
    <subcellularLocation>
        <location evidence="1">Nucleus</location>
    </subcellularLocation>
</comment>
<protein>
    <recommendedName>
        <fullName evidence="8">Hepatocellular carcinoma-associated antigen 59 family protein</fullName>
    </recommendedName>
</protein>
<dbReference type="PANTHER" id="PTHR13486">
    <property type="entry name" value="TELOMERE LENGTH AND SILENCING PROTEIN 1 TLS1 FAMILY MEMBER"/>
    <property type="match status" value="1"/>
</dbReference>
<feature type="compositionally biased region" description="Low complexity" evidence="4">
    <location>
        <begin position="46"/>
        <end position="64"/>
    </location>
</feature>
<reference evidence="6" key="3">
    <citation type="submission" date="2018-08" db="UniProtKB">
        <authorList>
            <consortium name="EnsemblPlants"/>
        </authorList>
    </citation>
    <scope>IDENTIFICATION</scope>
    <source>
        <strain evidence="6">cv. Bd21</strain>
    </source>
</reference>
<dbReference type="PANTHER" id="PTHR13486:SF2">
    <property type="entry name" value="SPLICING FACTOR C9ORF78"/>
    <property type="match status" value="1"/>
</dbReference>
<dbReference type="HOGENOM" id="CLU_068345_0_0_1"/>
<dbReference type="AlphaFoldDB" id="I1H536"/>
<feature type="region of interest" description="Disordered" evidence="4">
    <location>
        <begin position="44"/>
        <end position="79"/>
    </location>
</feature>
<name>I1H536_BRADI</name>